<proteinExistence type="predicted"/>
<evidence type="ECO:0000256" key="3">
    <source>
        <dbReference type="ARBA" id="ARBA00023163"/>
    </source>
</evidence>
<dbReference type="PRINTS" id="PR00032">
    <property type="entry name" value="HTHARAC"/>
</dbReference>
<dbReference type="PANTHER" id="PTHR46796">
    <property type="entry name" value="HTH-TYPE TRANSCRIPTIONAL ACTIVATOR RHAS-RELATED"/>
    <property type="match status" value="1"/>
</dbReference>
<protein>
    <submittedName>
        <fullName evidence="6">AraC-like DNA-binding protein</fullName>
    </submittedName>
</protein>
<accession>A0A7W7R4Z3</accession>
<evidence type="ECO:0000256" key="4">
    <source>
        <dbReference type="SAM" id="MobiDB-lite"/>
    </source>
</evidence>
<dbReference type="InterPro" id="IPR018060">
    <property type="entry name" value="HTH_AraC"/>
</dbReference>
<dbReference type="GO" id="GO:0043565">
    <property type="term" value="F:sequence-specific DNA binding"/>
    <property type="evidence" value="ECO:0007669"/>
    <property type="project" value="InterPro"/>
</dbReference>
<evidence type="ECO:0000313" key="6">
    <source>
        <dbReference type="EMBL" id="MBB4925340.1"/>
    </source>
</evidence>
<evidence type="ECO:0000256" key="2">
    <source>
        <dbReference type="ARBA" id="ARBA00023125"/>
    </source>
</evidence>
<evidence type="ECO:0000259" key="5">
    <source>
        <dbReference type="PROSITE" id="PS01124"/>
    </source>
</evidence>
<reference evidence="6 7" key="1">
    <citation type="submission" date="2020-08" db="EMBL/GenBank/DDBJ databases">
        <title>Sequencing the genomes of 1000 actinobacteria strains.</title>
        <authorList>
            <person name="Klenk H.-P."/>
        </authorList>
    </citation>
    <scope>NUCLEOTIDE SEQUENCE [LARGE SCALE GENOMIC DNA]</scope>
    <source>
        <strain evidence="6 7">DSM 41654</strain>
    </source>
</reference>
<dbReference type="RefSeq" id="WP_184937461.1">
    <property type="nucleotide sequence ID" value="NZ_JACHJV010000001.1"/>
</dbReference>
<dbReference type="Pfam" id="PF12833">
    <property type="entry name" value="HTH_18"/>
    <property type="match status" value="1"/>
</dbReference>
<dbReference type="Pfam" id="PF12852">
    <property type="entry name" value="Cupin_6"/>
    <property type="match status" value="1"/>
</dbReference>
<keyword evidence="2 6" id="KW-0238">DNA-binding</keyword>
<dbReference type="AlphaFoldDB" id="A0A7W7R4Z3"/>
<dbReference type="Gene3D" id="1.10.10.60">
    <property type="entry name" value="Homeodomain-like"/>
    <property type="match status" value="2"/>
</dbReference>
<dbReference type="InterPro" id="IPR050204">
    <property type="entry name" value="AraC_XylS_family_regulators"/>
</dbReference>
<feature type="domain" description="HTH araC/xylS-type" evidence="5">
    <location>
        <begin position="208"/>
        <end position="306"/>
    </location>
</feature>
<sequence>MDVLSDAITAMRTGRPHSGRTDKLAPWGLRFPPAPGAGFHIVLQGSCWLLPPEGAPPIRLGVGDVVLLPRGLGYGLADSLETELVQVVLTDGGLLPAECDQLISEPTGGEVTTMLCGAYQLNQVRPHPLLAALPAVVHLPARVGRHPGLRSLVDLLGAELTERRLGSDAAMPALLDTLLLYILRAFFEEICCTATSGWAAALGDEAVTAALQEIHGAPAHPWTVEELGARAGLSRAAFARRFTALVGQPPLGYLTWWRMTTAGRLLRESDAPLRTIAQQTGYLSEFAFAKAFKREYGLSPGRYRDQGRRAAERADRRNASVSTADGS</sequence>
<feature type="region of interest" description="Disordered" evidence="4">
    <location>
        <begin position="303"/>
        <end position="327"/>
    </location>
</feature>
<organism evidence="6 7">
    <name type="scientific">Kitasatospora kifunensis</name>
    <name type="common">Streptomyces kifunensis</name>
    <dbReference type="NCBI Taxonomy" id="58351"/>
    <lineage>
        <taxon>Bacteria</taxon>
        <taxon>Bacillati</taxon>
        <taxon>Actinomycetota</taxon>
        <taxon>Actinomycetes</taxon>
        <taxon>Kitasatosporales</taxon>
        <taxon>Streptomycetaceae</taxon>
        <taxon>Kitasatospora</taxon>
    </lineage>
</organism>
<name>A0A7W7R4Z3_KITKI</name>
<evidence type="ECO:0000256" key="1">
    <source>
        <dbReference type="ARBA" id="ARBA00023015"/>
    </source>
</evidence>
<gene>
    <name evidence="6" type="ORF">FHR34_004333</name>
</gene>
<dbReference type="InterPro" id="IPR009057">
    <property type="entry name" value="Homeodomain-like_sf"/>
</dbReference>
<dbReference type="SUPFAM" id="SSF46689">
    <property type="entry name" value="Homeodomain-like"/>
    <property type="match status" value="2"/>
</dbReference>
<dbReference type="InterPro" id="IPR032783">
    <property type="entry name" value="AraC_lig"/>
</dbReference>
<dbReference type="Proteomes" id="UP000540506">
    <property type="component" value="Unassembled WGS sequence"/>
</dbReference>
<dbReference type="GO" id="GO:0003700">
    <property type="term" value="F:DNA-binding transcription factor activity"/>
    <property type="evidence" value="ECO:0007669"/>
    <property type="project" value="InterPro"/>
</dbReference>
<keyword evidence="1" id="KW-0805">Transcription regulation</keyword>
<dbReference type="PROSITE" id="PS01124">
    <property type="entry name" value="HTH_ARAC_FAMILY_2"/>
    <property type="match status" value="1"/>
</dbReference>
<dbReference type="InterPro" id="IPR020449">
    <property type="entry name" value="Tscrpt_reg_AraC-type_HTH"/>
</dbReference>
<dbReference type="EMBL" id="JACHJV010000001">
    <property type="protein sequence ID" value="MBB4925340.1"/>
    <property type="molecule type" value="Genomic_DNA"/>
</dbReference>
<comment type="caution">
    <text evidence="6">The sequence shown here is derived from an EMBL/GenBank/DDBJ whole genome shotgun (WGS) entry which is preliminary data.</text>
</comment>
<feature type="compositionally biased region" description="Basic and acidic residues" evidence="4">
    <location>
        <begin position="303"/>
        <end position="318"/>
    </location>
</feature>
<dbReference type="PANTHER" id="PTHR46796:SF13">
    <property type="entry name" value="HTH-TYPE TRANSCRIPTIONAL ACTIVATOR RHAS"/>
    <property type="match status" value="1"/>
</dbReference>
<dbReference type="SMART" id="SM00342">
    <property type="entry name" value="HTH_ARAC"/>
    <property type="match status" value="1"/>
</dbReference>
<evidence type="ECO:0000313" key="7">
    <source>
        <dbReference type="Proteomes" id="UP000540506"/>
    </source>
</evidence>
<keyword evidence="7" id="KW-1185">Reference proteome</keyword>
<keyword evidence="3" id="KW-0804">Transcription</keyword>